<dbReference type="EMBL" id="JAPVES010000030">
    <property type="protein sequence ID" value="MCZ3373558.1"/>
    <property type="molecule type" value="Genomic_DNA"/>
</dbReference>
<dbReference type="Proteomes" id="UP001068021">
    <property type="component" value="Unassembled WGS sequence"/>
</dbReference>
<evidence type="ECO:0000256" key="1">
    <source>
        <dbReference type="SAM" id="Phobius"/>
    </source>
</evidence>
<evidence type="ECO:0000313" key="2">
    <source>
        <dbReference type="EMBL" id="MCZ3367294.1"/>
    </source>
</evidence>
<keyword evidence="1" id="KW-0472">Membrane</keyword>
<protein>
    <submittedName>
        <fullName evidence="2">Uncharacterized protein</fullName>
    </submittedName>
</protein>
<reference evidence="2" key="1">
    <citation type="submission" date="2022-12" db="EMBL/GenBank/DDBJ databases">
        <title>Reclassification of two methanogenic archaea species isolated from the Kolyma lowland permafrost.</title>
        <authorList>
            <person name="Trubitsyn V.E."/>
            <person name="Rivkina E.M."/>
            <person name="Shcherbakova V.A."/>
        </authorList>
    </citation>
    <scope>NUCLEOTIDE SEQUENCE</scope>
    <source>
        <strain evidence="2">M2</strain>
        <strain evidence="3">MK4</strain>
    </source>
</reference>
<comment type="caution">
    <text evidence="2">The sequence shown here is derived from an EMBL/GenBank/DDBJ whole genome shotgun (WGS) entry which is preliminary data.</text>
</comment>
<dbReference type="AlphaFoldDB" id="A0A9E4ZXP6"/>
<name>A0A9E4ZXP6_9EURY</name>
<evidence type="ECO:0000313" key="3">
    <source>
        <dbReference type="EMBL" id="MCZ3373558.1"/>
    </source>
</evidence>
<sequence length="370" mass="40748">METIRDDKMDDKGYAFTPLALLLMIPVVILAISYSGIVNEVNLLSAIVIGGDVTATVASDVVNAIQQDTADAGRRSSFMAVQSVINSTNVLADNQPFFNTTGNTSRAYITNTTAETININITNTCKDLERQTGRIIYINGRYINPNNDDSAPIFQGSDLSISQDDPYGFTISIPSIAITVVQNSSSAGQNMTFNTPVQTAYVSIEGLEDPYVWVNAKERTSSVFYKYPYYNTYMGNLEYHFADTVSAGKLDNLYECLEGANTIMGYRPYYFPDTHGLTFFDRLEGRTNNTSAGPNSAKMSTFILYDPLQEDHGNNPTSMLDHEYFASVTGYTITTKHGSTTTTVMGPDGKNFLISTAYRGYLNLSASYNY</sequence>
<feature type="transmembrane region" description="Helical" evidence="1">
    <location>
        <begin position="12"/>
        <end position="34"/>
    </location>
</feature>
<gene>
    <name evidence="3" type="ORF">O3H35_12995</name>
    <name evidence="2" type="ORF">O3H54_15495</name>
</gene>
<keyword evidence="1" id="KW-0812">Transmembrane</keyword>
<organism evidence="2 4">
    <name type="scientific">Methanobacterium veterum</name>
    <dbReference type="NCBI Taxonomy" id="408577"/>
    <lineage>
        <taxon>Archaea</taxon>
        <taxon>Methanobacteriati</taxon>
        <taxon>Methanobacteriota</taxon>
        <taxon>Methanomada group</taxon>
        <taxon>Methanobacteria</taxon>
        <taxon>Methanobacteriales</taxon>
        <taxon>Methanobacteriaceae</taxon>
        <taxon>Methanobacterium</taxon>
    </lineage>
</organism>
<keyword evidence="1" id="KW-1133">Transmembrane helix</keyword>
<dbReference type="RefSeq" id="WP_048082542.1">
    <property type="nucleotide sequence ID" value="NZ_JAPVER010000020.1"/>
</dbReference>
<keyword evidence="4" id="KW-1185">Reference proteome</keyword>
<dbReference type="Proteomes" id="UP001074446">
    <property type="component" value="Unassembled WGS sequence"/>
</dbReference>
<dbReference type="EMBL" id="JAPVER010000020">
    <property type="protein sequence ID" value="MCZ3367294.1"/>
    <property type="molecule type" value="Genomic_DNA"/>
</dbReference>
<proteinExistence type="predicted"/>
<accession>A0A9E4ZXP6</accession>
<evidence type="ECO:0000313" key="4">
    <source>
        <dbReference type="Proteomes" id="UP001068021"/>
    </source>
</evidence>